<keyword evidence="6" id="KW-0508">mRNA splicing</keyword>
<comment type="function">
    <text evidence="1">May play a role in mRNA splicing.</text>
</comment>
<evidence type="ECO:0000256" key="3">
    <source>
        <dbReference type="ARBA" id="ARBA00008218"/>
    </source>
</evidence>
<gene>
    <name evidence="10" type="ORF">Cpir12675_004692</name>
</gene>
<keyword evidence="5" id="KW-0507">mRNA processing</keyword>
<reference evidence="10 11" key="1">
    <citation type="journal article" date="2024" name="IMA Fungus">
        <title>IMA Genome - F19 : A genome assembly and annotation guide to empower mycologists, including annotated draft genome sequences of Ceratocystis pirilliformis, Diaporthe australafricana, Fusarium ophioides, Paecilomyces lecythidis, and Sporothrix stenoceras.</title>
        <authorList>
            <person name="Aylward J."/>
            <person name="Wilson A.M."/>
            <person name="Visagie C.M."/>
            <person name="Spraker J."/>
            <person name="Barnes I."/>
            <person name="Buitendag C."/>
            <person name="Ceriani C."/>
            <person name="Del Mar Angel L."/>
            <person name="du Plessis D."/>
            <person name="Fuchs T."/>
            <person name="Gasser K."/>
            <person name="Kramer D."/>
            <person name="Li W."/>
            <person name="Munsamy K."/>
            <person name="Piso A."/>
            <person name="Price J.L."/>
            <person name="Sonnekus B."/>
            <person name="Thomas C."/>
            <person name="van der Nest A."/>
            <person name="van Dijk A."/>
            <person name="van Heerden A."/>
            <person name="van Vuuren N."/>
            <person name="Yilmaz N."/>
            <person name="Duong T.A."/>
            <person name="van der Merwe N.A."/>
            <person name="Wingfield M.J."/>
            <person name="Wingfield B.D."/>
        </authorList>
    </citation>
    <scope>NUCLEOTIDE SEQUENCE [LARGE SCALE GENOMIC DNA]</scope>
    <source>
        <strain evidence="10 11">CMW 12675</strain>
    </source>
</reference>
<dbReference type="InterPro" id="IPR013957">
    <property type="entry name" value="SNRNP27"/>
</dbReference>
<proteinExistence type="inferred from homology"/>
<organism evidence="10 11">
    <name type="scientific">Ceratocystis pirilliformis</name>
    <dbReference type="NCBI Taxonomy" id="259994"/>
    <lineage>
        <taxon>Eukaryota</taxon>
        <taxon>Fungi</taxon>
        <taxon>Dikarya</taxon>
        <taxon>Ascomycota</taxon>
        <taxon>Pezizomycotina</taxon>
        <taxon>Sordariomycetes</taxon>
        <taxon>Hypocreomycetidae</taxon>
        <taxon>Microascales</taxon>
        <taxon>Ceratocystidaceae</taxon>
        <taxon>Ceratocystis</taxon>
    </lineage>
</organism>
<evidence type="ECO:0000256" key="7">
    <source>
        <dbReference type="ARBA" id="ARBA00023242"/>
    </source>
</evidence>
<evidence type="ECO:0000256" key="5">
    <source>
        <dbReference type="ARBA" id="ARBA00022664"/>
    </source>
</evidence>
<accession>A0ABR3YVJ7</accession>
<protein>
    <recommendedName>
        <fullName evidence="9">U4/U6.U5 small nuclear ribonucleoprotein 27kDa protein domain-containing protein</fullName>
    </recommendedName>
</protein>
<feature type="compositionally biased region" description="Basic and acidic residues" evidence="8">
    <location>
        <begin position="1"/>
        <end position="14"/>
    </location>
</feature>
<evidence type="ECO:0000256" key="1">
    <source>
        <dbReference type="ARBA" id="ARBA00003632"/>
    </source>
</evidence>
<evidence type="ECO:0000256" key="8">
    <source>
        <dbReference type="SAM" id="MobiDB-lite"/>
    </source>
</evidence>
<dbReference type="PANTHER" id="PTHR31077">
    <property type="entry name" value="U4/U6.U5 SMALL NUCLEAR RIBONUCLEOPROTEIN 27 KDA PROTEIN"/>
    <property type="match status" value="1"/>
</dbReference>
<dbReference type="EMBL" id="JAWDJO010000138">
    <property type="protein sequence ID" value="KAL1892142.1"/>
    <property type="molecule type" value="Genomic_DNA"/>
</dbReference>
<feature type="compositionally biased region" description="Basic and acidic residues" evidence="8">
    <location>
        <begin position="106"/>
        <end position="153"/>
    </location>
</feature>
<comment type="caution">
    <text evidence="10">The sequence shown here is derived from an EMBL/GenBank/DDBJ whole genome shotgun (WGS) entry which is preliminary data.</text>
</comment>
<comment type="subunit">
    <text evidence="4">Part of a tri-snRNP complex.</text>
</comment>
<evidence type="ECO:0000256" key="6">
    <source>
        <dbReference type="ARBA" id="ARBA00023187"/>
    </source>
</evidence>
<evidence type="ECO:0000259" key="9">
    <source>
        <dbReference type="Pfam" id="PF08648"/>
    </source>
</evidence>
<keyword evidence="11" id="KW-1185">Reference proteome</keyword>
<dbReference type="PANTHER" id="PTHR31077:SF1">
    <property type="entry name" value="U4_U6.U5 SMALL NUCLEAR RIBONUCLEOPROTEIN 27 KDA PROTEIN"/>
    <property type="match status" value="1"/>
</dbReference>
<feature type="domain" description="U4/U6.U5 small nuclear ribonucleoprotein 27kDa protein" evidence="9">
    <location>
        <begin position="218"/>
        <end position="270"/>
    </location>
</feature>
<sequence length="273" mass="31682">MADHNSRRGLRRPDSSTMWDDSERHMSRHNETRERDGRRNRDRDRSRNRERDRDGDRDRDKDRDRDQDRDRDRGHDRHRSGRRGADGGQRDRQHKRYRSRSRSRGHSRERGSTRKDGERERERERDKEQDSRGDKEPVRHRDDAGYRATDRRSASPATLPDVLPTRTKPERTAPMSFRMSGNAYKKHDTSGESAVDGAETSAVDDDDELEVDIDGGDMDAMQAMLGFGGFGTTKNKKVVGNNAGSVSKEKKSQYRQYMNRVGGFNRPLSPPRD</sequence>
<evidence type="ECO:0000313" key="11">
    <source>
        <dbReference type="Proteomes" id="UP001583280"/>
    </source>
</evidence>
<feature type="region of interest" description="Disordered" evidence="8">
    <location>
        <begin position="228"/>
        <end position="252"/>
    </location>
</feature>
<evidence type="ECO:0000313" key="10">
    <source>
        <dbReference type="EMBL" id="KAL1892142.1"/>
    </source>
</evidence>
<evidence type="ECO:0000256" key="4">
    <source>
        <dbReference type="ARBA" id="ARBA00011825"/>
    </source>
</evidence>
<dbReference type="Pfam" id="PF08648">
    <property type="entry name" value="SNRNP27"/>
    <property type="match status" value="1"/>
</dbReference>
<comment type="subcellular location">
    <subcellularLocation>
        <location evidence="2">Nucleus</location>
    </subcellularLocation>
</comment>
<feature type="compositionally biased region" description="Basic residues" evidence="8">
    <location>
        <begin position="92"/>
        <end position="105"/>
    </location>
</feature>
<keyword evidence="7" id="KW-0539">Nucleus</keyword>
<name>A0ABR3YVJ7_9PEZI</name>
<feature type="compositionally biased region" description="Basic and acidic residues" evidence="8">
    <location>
        <begin position="21"/>
        <end position="75"/>
    </location>
</feature>
<evidence type="ECO:0000256" key="2">
    <source>
        <dbReference type="ARBA" id="ARBA00004123"/>
    </source>
</evidence>
<feature type="region of interest" description="Disordered" evidence="8">
    <location>
        <begin position="1"/>
        <end position="207"/>
    </location>
</feature>
<dbReference type="Proteomes" id="UP001583280">
    <property type="component" value="Unassembled WGS sequence"/>
</dbReference>
<comment type="similarity">
    <text evidence="3">Belongs to the SNUT3 family.</text>
</comment>